<feature type="domain" description="Schizont-infected cell agglutination extracellular alpha" evidence="2">
    <location>
        <begin position="38"/>
        <end position="184"/>
    </location>
</feature>
<feature type="compositionally biased region" description="Basic and acidic residues" evidence="1">
    <location>
        <begin position="219"/>
        <end position="228"/>
    </location>
</feature>
<dbReference type="EMBL" id="KQ001729">
    <property type="protein sequence ID" value="KJP85378.1"/>
    <property type="molecule type" value="Genomic_DNA"/>
</dbReference>
<gene>
    <name evidence="3" type="ORF">AK88_04978</name>
</gene>
<sequence>MAATLRDLLVHYTTKRAIRADEQEGDTGKGSFSEIFWGDVKIVYDALLDAMEEHRLELEPLCGQIVTDAGMEQIRVEDSSLCKDIMKVYYFIQGIPPEHGTNSAANPPEDQIHPFMRCMVGYVTLAKQFAPLCDFNTLVPYARAATAAMRPTYQVYTSNSACNGLDFDTLQIGHKLVGKTIQAWIHNDSTRWHEIMADYVHASCADHTTIQAGTNSGQDTHEQPDSKGAHGPISPDDLKKLAASKHELSKEDATAVLNQIQGLTDTDNIMKKLKEAIEEVESETNKKVTTAASTPSPGTHTTSSSSGSSTTSSTFSSSSPSGTSESAPAKSATAATVPAGTPVPPAGKTPQAPASPVLPATPPPPPPPSRTSEGEGTASTDTAPAQPAGTSTDATGEDECKHAKSSSAASGAETHEGSRVSVTTVPYSYPGQPSCATVNNIREHERAPSSTGTCDSPQSSSRNGSSGGVDNVLDAL</sequence>
<keyword evidence="4" id="KW-1185">Reference proteome</keyword>
<dbReference type="InterPro" id="IPR024290">
    <property type="entry name" value="SICA_extracell_a"/>
</dbReference>
<feature type="region of interest" description="Disordered" evidence="1">
    <location>
        <begin position="210"/>
        <end position="237"/>
    </location>
</feature>
<accession>A0A0D9QEE4</accession>
<proteinExistence type="predicted"/>
<dbReference type="RefSeq" id="XP_012338005.1">
    <property type="nucleotide sequence ID" value="XM_012482582.1"/>
</dbReference>
<feature type="region of interest" description="Disordered" evidence="1">
    <location>
        <begin position="281"/>
        <end position="476"/>
    </location>
</feature>
<feature type="compositionally biased region" description="Low complexity" evidence="1">
    <location>
        <begin position="348"/>
        <end position="358"/>
    </location>
</feature>
<evidence type="ECO:0000313" key="4">
    <source>
        <dbReference type="Proteomes" id="UP000054561"/>
    </source>
</evidence>
<evidence type="ECO:0000256" key="1">
    <source>
        <dbReference type="SAM" id="MobiDB-lite"/>
    </source>
</evidence>
<dbReference type="GeneID" id="24270292"/>
<feature type="compositionally biased region" description="Low complexity" evidence="1">
    <location>
        <begin position="289"/>
        <end position="340"/>
    </location>
</feature>
<evidence type="ECO:0000313" key="3">
    <source>
        <dbReference type="EMBL" id="KJP85378.1"/>
    </source>
</evidence>
<feature type="compositionally biased region" description="Pro residues" evidence="1">
    <location>
        <begin position="359"/>
        <end position="369"/>
    </location>
</feature>
<evidence type="ECO:0000259" key="2">
    <source>
        <dbReference type="Pfam" id="PF12887"/>
    </source>
</evidence>
<organism evidence="3 4">
    <name type="scientific">Plasmodium fragile</name>
    <dbReference type="NCBI Taxonomy" id="5857"/>
    <lineage>
        <taxon>Eukaryota</taxon>
        <taxon>Sar</taxon>
        <taxon>Alveolata</taxon>
        <taxon>Apicomplexa</taxon>
        <taxon>Aconoidasida</taxon>
        <taxon>Haemosporida</taxon>
        <taxon>Plasmodiidae</taxon>
        <taxon>Plasmodium</taxon>
        <taxon>Plasmodium (Plasmodium)</taxon>
    </lineage>
</organism>
<protein>
    <recommendedName>
        <fullName evidence="2">Schizont-infected cell agglutination extracellular alpha domain-containing protein</fullName>
    </recommendedName>
</protein>
<name>A0A0D9QEE4_PLAFR</name>
<dbReference type="OrthoDB" id="389532at2759"/>
<dbReference type="AlphaFoldDB" id="A0A0D9QEE4"/>
<dbReference type="Pfam" id="PF12887">
    <property type="entry name" value="SICA_alpha"/>
    <property type="match status" value="1"/>
</dbReference>
<feature type="compositionally biased region" description="Polar residues" evidence="1">
    <location>
        <begin position="377"/>
        <end position="394"/>
    </location>
</feature>
<dbReference type="VEuPathDB" id="PlasmoDB:AK88_04978"/>
<reference evidence="3 4" key="1">
    <citation type="submission" date="2014-03" db="EMBL/GenBank/DDBJ databases">
        <title>The Genome Sequence of Plasmodium fragile nilgiri.</title>
        <authorList>
            <consortium name="The Broad Institute Genomics Platform"/>
            <consortium name="The Broad Institute Genome Sequencing Center for Infectious Disease"/>
            <person name="Neafsey D."/>
            <person name="Duraisingh M."/>
            <person name="Young S.K."/>
            <person name="Zeng Q."/>
            <person name="Gargeya S."/>
            <person name="Abouelleil A."/>
            <person name="Alvarado L."/>
            <person name="Chapman S.B."/>
            <person name="Gainer-Dewar J."/>
            <person name="Goldberg J."/>
            <person name="Griggs A."/>
            <person name="Gujja S."/>
            <person name="Hansen M."/>
            <person name="Howarth C."/>
            <person name="Imamovic A."/>
            <person name="Larimer J."/>
            <person name="Pearson M."/>
            <person name="Poon T.W."/>
            <person name="Priest M."/>
            <person name="Roberts A."/>
            <person name="Saif S."/>
            <person name="Shea T."/>
            <person name="Sykes S."/>
            <person name="Wortman J."/>
            <person name="Nusbaum C."/>
            <person name="Birren B."/>
        </authorList>
    </citation>
    <scope>NUCLEOTIDE SEQUENCE [LARGE SCALE GENOMIC DNA]</scope>
    <source>
        <strain evidence="4">nilgiri</strain>
    </source>
</reference>
<dbReference type="Proteomes" id="UP000054561">
    <property type="component" value="Unassembled WGS sequence"/>
</dbReference>